<dbReference type="Proteomes" id="UP000091967">
    <property type="component" value="Unassembled WGS sequence"/>
</dbReference>
<evidence type="ECO:0000313" key="4">
    <source>
        <dbReference type="Proteomes" id="UP000091967"/>
    </source>
</evidence>
<keyword evidence="4" id="KW-1185">Reference proteome</keyword>
<comment type="caution">
    <text evidence="3">The sequence shown here is derived from an EMBL/GenBank/DDBJ whole genome shotgun (WGS) entry which is preliminary data.</text>
</comment>
<evidence type="ECO:0000256" key="1">
    <source>
        <dbReference type="SAM" id="Coils"/>
    </source>
</evidence>
<protein>
    <submittedName>
        <fullName evidence="3">Uncharacterized protein</fullName>
    </submittedName>
</protein>
<evidence type="ECO:0000256" key="2">
    <source>
        <dbReference type="SAM" id="MobiDB-lite"/>
    </source>
</evidence>
<proteinExistence type="predicted"/>
<dbReference type="AlphaFoldDB" id="A0A1B8AUJ0"/>
<keyword evidence="1" id="KW-0175">Coiled coil</keyword>
<accession>A0A1B8AUJ0</accession>
<reference evidence="3 4" key="1">
    <citation type="submission" date="2016-06" db="EMBL/GenBank/DDBJ databases">
        <title>Living apart together: crosstalk between the core and supernumerary genomes in a fungal plant pathogen.</title>
        <authorList>
            <person name="Vanheule A."/>
            <person name="Audenaert K."/>
            <person name="Warris S."/>
            <person name="Van De Geest H."/>
            <person name="Schijlen E."/>
            <person name="Hofte M."/>
            <person name="De Saeger S."/>
            <person name="Haesaert G."/>
            <person name="Waalwijk C."/>
            <person name="Van Der Lee T."/>
        </authorList>
    </citation>
    <scope>NUCLEOTIDE SEQUENCE [LARGE SCALE GENOMIC DNA]</scope>
    <source>
        <strain evidence="3 4">2516</strain>
    </source>
</reference>
<sequence>MLVFNSNTDMEIPGLDTEAYAASVDHLSSLEKFGRKWYAAGLTAGLAQAMNEAAMNEAGARSAVEPTLKSDDSQDLVAALIIRNEELEKKVKEIEEKDKQIESFKTTAIAARERLVSAHAAMVSIIESATSVAPYWLAGRLTSVASEIDDRRKECSRRIERACQESKKRSSDSQETSGKCSKHRKHD</sequence>
<feature type="coiled-coil region" evidence="1">
    <location>
        <begin position="77"/>
        <end position="107"/>
    </location>
</feature>
<evidence type="ECO:0000313" key="3">
    <source>
        <dbReference type="EMBL" id="OBS24175.1"/>
    </source>
</evidence>
<dbReference type="OMA" id="RRDECTT"/>
<feature type="region of interest" description="Disordered" evidence="2">
    <location>
        <begin position="162"/>
        <end position="187"/>
    </location>
</feature>
<name>A0A1B8AUJ0_FUSPO</name>
<dbReference type="EMBL" id="LYXU01000002">
    <property type="protein sequence ID" value="OBS24175.1"/>
    <property type="molecule type" value="Genomic_DNA"/>
</dbReference>
<gene>
    <name evidence="3" type="ORF">FPOA_04722</name>
</gene>
<feature type="compositionally biased region" description="Basic and acidic residues" evidence="2">
    <location>
        <begin position="162"/>
        <end position="172"/>
    </location>
</feature>
<organism evidence="3 4">
    <name type="scientific">Fusarium poae</name>
    <dbReference type="NCBI Taxonomy" id="36050"/>
    <lineage>
        <taxon>Eukaryota</taxon>
        <taxon>Fungi</taxon>
        <taxon>Dikarya</taxon>
        <taxon>Ascomycota</taxon>
        <taxon>Pezizomycotina</taxon>
        <taxon>Sordariomycetes</taxon>
        <taxon>Hypocreomycetidae</taxon>
        <taxon>Hypocreales</taxon>
        <taxon>Nectriaceae</taxon>
        <taxon>Fusarium</taxon>
    </lineage>
</organism>